<dbReference type="AlphaFoldDB" id="A0A8S2SW50"/>
<evidence type="ECO:0000313" key="2">
    <source>
        <dbReference type="Proteomes" id="UP000681967"/>
    </source>
</evidence>
<feature type="non-terminal residue" evidence="1">
    <location>
        <position position="1"/>
    </location>
</feature>
<organism evidence="1 2">
    <name type="scientific">Rotaria magnacalcarata</name>
    <dbReference type="NCBI Taxonomy" id="392030"/>
    <lineage>
        <taxon>Eukaryota</taxon>
        <taxon>Metazoa</taxon>
        <taxon>Spiralia</taxon>
        <taxon>Gnathifera</taxon>
        <taxon>Rotifera</taxon>
        <taxon>Eurotatoria</taxon>
        <taxon>Bdelloidea</taxon>
        <taxon>Philodinida</taxon>
        <taxon>Philodinidae</taxon>
        <taxon>Rotaria</taxon>
    </lineage>
</organism>
<reference evidence="1" key="1">
    <citation type="submission" date="2021-02" db="EMBL/GenBank/DDBJ databases">
        <authorList>
            <person name="Nowell W R."/>
        </authorList>
    </citation>
    <scope>NUCLEOTIDE SEQUENCE</scope>
</reference>
<dbReference type="Proteomes" id="UP000681967">
    <property type="component" value="Unassembled WGS sequence"/>
</dbReference>
<protein>
    <submittedName>
        <fullName evidence="1">Uncharacterized protein</fullName>
    </submittedName>
</protein>
<sequence length="44" mass="4922">MAIALELYLQIDVVLLYMKTCSFRGAEPRSKIEGLFCGTDEPQA</sequence>
<proteinExistence type="predicted"/>
<name>A0A8S2SW50_9BILA</name>
<dbReference type="EMBL" id="CAJOBH010026799">
    <property type="protein sequence ID" value="CAF4254489.1"/>
    <property type="molecule type" value="Genomic_DNA"/>
</dbReference>
<accession>A0A8S2SW50</accession>
<comment type="caution">
    <text evidence="1">The sequence shown here is derived from an EMBL/GenBank/DDBJ whole genome shotgun (WGS) entry which is preliminary data.</text>
</comment>
<gene>
    <name evidence="1" type="ORF">BYL167_LOCUS25687</name>
</gene>
<evidence type="ECO:0000313" key="1">
    <source>
        <dbReference type="EMBL" id="CAF4254489.1"/>
    </source>
</evidence>